<feature type="domain" description="Major facilitator superfamily (MFS) profile" evidence="7">
    <location>
        <begin position="223"/>
        <end position="412"/>
    </location>
</feature>
<feature type="transmembrane region" description="Helical" evidence="6">
    <location>
        <begin position="21"/>
        <end position="45"/>
    </location>
</feature>
<feature type="transmembrane region" description="Helical" evidence="6">
    <location>
        <begin position="260"/>
        <end position="278"/>
    </location>
</feature>
<feature type="transmembrane region" description="Helical" evidence="6">
    <location>
        <begin position="224"/>
        <end position="248"/>
    </location>
</feature>
<feature type="transmembrane region" description="Helical" evidence="6">
    <location>
        <begin position="372"/>
        <end position="395"/>
    </location>
</feature>
<feature type="transmembrane region" description="Helical" evidence="6">
    <location>
        <begin position="146"/>
        <end position="165"/>
    </location>
</feature>
<dbReference type="Pfam" id="PF07690">
    <property type="entry name" value="MFS_1"/>
    <property type="match status" value="1"/>
</dbReference>
<protein>
    <submittedName>
        <fullName evidence="8">MFS transporter</fullName>
    </submittedName>
</protein>
<evidence type="ECO:0000256" key="1">
    <source>
        <dbReference type="ARBA" id="ARBA00004651"/>
    </source>
</evidence>
<evidence type="ECO:0000256" key="5">
    <source>
        <dbReference type="ARBA" id="ARBA00023136"/>
    </source>
</evidence>
<comment type="caution">
    <text evidence="8">The sequence shown here is derived from an EMBL/GenBank/DDBJ whole genome shotgun (WGS) entry which is preliminary data.</text>
</comment>
<evidence type="ECO:0000256" key="2">
    <source>
        <dbReference type="ARBA" id="ARBA00022448"/>
    </source>
</evidence>
<dbReference type="InterPro" id="IPR011701">
    <property type="entry name" value="MFS"/>
</dbReference>
<dbReference type="Gene3D" id="1.20.1250.20">
    <property type="entry name" value="MFS general substrate transporter like domains"/>
    <property type="match status" value="2"/>
</dbReference>
<evidence type="ECO:0000256" key="3">
    <source>
        <dbReference type="ARBA" id="ARBA00022692"/>
    </source>
</evidence>
<keyword evidence="4 6" id="KW-1133">Transmembrane helix</keyword>
<sequence length="412" mass="44580">MAAKRWLHKLGLQMSPETEHNVNCDLAAALLFSVFNVVFNQFYVVLAIQQGATNLEVGLLAAAPAIGLLFSPIWAGWIEQSRSGPKPFVILPNLIGRILLLFPAWFGTPAVYVATALVFQLLMGIQAPAYAALVTRMYQPELRGRLMGYVRVGMGVLMIPLAYAIGLWTDYAGAAGPLIAAAVTGVLSILALAKVKEIASARTTASRKSSFREQLGLVRHHRELIVFFTATTLTGFGNILAIPLYQIIQVKELQLNNMEIGVARICYYVCLLTAYFIVGWAIDRFSAKQTLIYGLGAYSVVPLLYGVFGNYPAVLIGSGVQGIGDAIWDIGILAYVFKVVPGREAVVFGLHLMLFGIRGSFAPLISTGLTSYVPINMLLLAAALCGFMGMAAFLLQKRGRGAALSEQRPEAM</sequence>
<proteinExistence type="predicted"/>
<keyword evidence="9" id="KW-1185">Reference proteome</keyword>
<dbReference type="PROSITE" id="PS50850">
    <property type="entry name" value="MFS"/>
    <property type="match status" value="1"/>
</dbReference>
<evidence type="ECO:0000256" key="6">
    <source>
        <dbReference type="SAM" id="Phobius"/>
    </source>
</evidence>
<organism evidence="8 9">
    <name type="scientific">Paenibacillus aestuarii</name>
    <dbReference type="NCBI Taxonomy" id="516965"/>
    <lineage>
        <taxon>Bacteria</taxon>
        <taxon>Bacillati</taxon>
        <taxon>Bacillota</taxon>
        <taxon>Bacilli</taxon>
        <taxon>Bacillales</taxon>
        <taxon>Paenibacillaceae</taxon>
        <taxon>Paenibacillus</taxon>
    </lineage>
</organism>
<feature type="transmembrane region" description="Helical" evidence="6">
    <location>
        <begin position="112"/>
        <end position="134"/>
    </location>
</feature>
<accession>A0ABW0K5V2</accession>
<feature type="transmembrane region" description="Helical" evidence="6">
    <location>
        <begin position="290"/>
        <end position="308"/>
    </location>
</feature>
<gene>
    <name evidence="8" type="ORF">ACFPOG_11160</name>
</gene>
<comment type="subcellular location">
    <subcellularLocation>
        <location evidence="1">Cell membrane</location>
        <topology evidence="1">Multi-pass membrane protein</topology>
    </subcellularLocation>
</comment>
<dbReference type="RefSeq" id="WP_270878666.1">
    <property type="nucleotide sequence ID" value="NZ_JAQFVF010000021.1"/>
</dbReference>
<dbReference type="SUPFAM" id="SSF103473">
    <property type="entry name" value="MFS general substrate transporter"/>
    <property type="match status" value="1"/>
</dbReference>
<dbReference type="InterPro" id="IPR020846">
    <property type="entry name" value="MFS_dom"/>
</dbReference>
<feature type="transmembrane region" description="Helical" evidence="6">
    <location>
        <begin position="314"/>
        <end position="337"/>
    </location>
</feature>
<dbReference type="InterPro" id="IPR052528">
    <property type="entry name" value="Sugar_transport-like"/>
</dbReference>
<evidence type="ECO:0000259" key="7">
    <source>
        <dbReference type="PROSITE" id="PS50850"/>
    </source>
</evidence>
<name>A0ABW0K5V2_9BACL</name>
<evidence type="ECO:0000313" key="9">
    <source>
        <dbReference type="Proteomes" id="UP001596044"/>
    </source>
</evidence>
<reference evidence="9" key="1">
    <citation type="journal article" date="2019" name="Int. J. Syst. Evol. Microbiol.">
        <title>The Global Catalogue of Microorganisms (GCM) 10K type strain sequencing project: providing services to taxonomists for standard genome sequencing and annotation.</title>
        <authorList>
            <consortium name="The Broad Institute Genomics Platform"/>
            <consortium name="The Broad Institute Genome Sequencing Center for Infectious Disease"/>
            <person name="Wu L."/>
            <person name="Ma J."/>
        </authorList>
    </citation>
    <scope>NUCLEOTIDE SEQUENCE [LARGE SCALE GENOMIC DNA]</scope>
    <source>
        <strain evidence="9">KACC 11904</strain>
    </source>
</reference>
<dbReference type="EMBL" id="JBHSMJ010000012">
    <property type="protein sequence ID" value="MFC5448825.1"/>
    <property type="molecule type" value="Genomic_DNA"/>
</dbReference>
<feature type="transmembrane region" description="Helical" evidence="6">
    <location>
        <begin position="346"/>
        <end position="366"/>
    </location>
</feature>
<feature type="transmembrane region" description="Helical" evidence="6">
    <location>
        <begin position="57"/>
        <end position="76"/>
    </location>
</feature>
<dbReference type="InterPro" id="IPR036259">
    <property type="entry name" value="MFS_trans_sf"/>
</dbReference>
<evidence type="ECO:0000256" key="4">
    <source>
        <dbReference type="ARBA" id="ARBA00022989"/>
    </source>
</evidence>
<dbReference type="PANTHER" id="PTHR23526:SF2">
    <property type="entry name" value="MAJOR FACILITATOR SUPERFAMILY (MFS) PROFILE DOMAIN-CONTAINING PROTEIN"/>
    <property type="match status" value="1"/>
</dbReference>
<feature type="transmembrane region" description="Helical" evidence="6">
    <location>
        <begin position="171"/>
        <end position="193"/>
    </location>
</feature>
<keyword evidence="3 6" id="KW-0812">Transmembrane</keyword>
<dbReference type="PANTHER" id="PTHR23526">
    <property type="entry name" value="INTEGRAL MEMBRANE TRANSPORT PROTEIN-RELATED"/>
    <property type="match status" value="1"/>
</dbReference>
<evidence type="ECO:0000313" key="8">
    <source>
        <dbReference type="EMBL" id="MFC5448825.1"/>
    </source>
</evidence>
<keyword evidence="5 6" id="KW-0472">Membrane</keyword>
<keyword evidence="2" id="KW-0813">Transport</keyword>
<dbReference type="Proteomes" id="UP001596044">
    <property type="component" value="Unassembled WGS sequence"/>
</dbReference>